<dbReference type="RefSeq" id="WP_176239461.1">
    <property type="nucleotide sequence ID" value="NZ_AP024412.1"/>
</dbReference>
<evidence type="ECO:0000313" key="2">
    <source>
        <dbReference type="Proteomes" id="UP000620133"/>
    </source>
</evidence>
<dbReference type="KEGG" id="manr:MPAN_017120"/>
<dbReference type="Pfam" id="PF04854">
    <property type="entry name" value="DUF624"/>
    <property type="match status" value="1"/>
</dbReference>
<dbReference type="EMBL" id="AP024412">
    <property type="protein sequence ID" value="BCR36819.1"/>
    <property type="molecule type" value="Genomic_DNA"/>
</dbReference>
<protein>
    <recommendedName>
        <fullName evidence="3">DUF624 domain-containing protein</fullName>
    </recommendedName>
</protein>
<evidence type="ECO:0008006" key="3">
    <source>
        <dbReference type="Google" id="ProtNLM"/>
    </source>
</evidence>
<gene>
    <name evidence="1" type="ORF">MPAN_017120</name>
</gene>
<dbReference type="AlphaFoldDB" id="A0A7U9XWW3"/>
<sequence>MVYEKTFYQKINTVADWIIRIIMLNVLMIITSLAVVTIFPSLSAGYKMFYQYVHKDEEKLFKGYFTYFIQDIGKKMGIGLILILIVGLGYLNVTYYVDLLNVNSNLLYLIGYYLTLAVLASSFVITLYTLSVIHVLPDLKLTLMFKLAFYVSGKFFLKTVLLVLTTIIPFVMLMFPFTMVLFVFSGLSIPVLLNVLITDKVVDYIEGLVKSDV</sequence>
<reference evidence="1" key="1">
    <citation type="submission" date="2021-01" db="EMBL/GenBank/DDBJ databases">
        <title>Draft genome sequence of Acholeplasmataceae bacterium strain Mahy22.</title>
        <authorList>
            <person name="Watanabe M."/>
            <person name="Kojima H."/>
            <person name="Fukui M."/>
        </authorList>
    </citation>
    <scope>NUCLEOTIDE SEQUENCE</scope>
    <source>
        <strain evidence="1">Mahy22</strain>
    </source>
</reference>
<proteinExistence type="predicted"/>
<organism evidence="1 2">
    <name type="scientific">Mariniplasma anaerobium</name>
    <dbReference type="NCBI Taxonomy" id="2735436"/>
    <lineage>
        <taxon>Bacteria</taxon>
        <taxon>Bacillati</taxon>
        <taxon>Mycoplasmatota</taxon>
        <taxon>Mollicutes</taxon>
        <taxon>Acholeplasmatales</taxon>
        <taxon>Acholeplasmataceae</taxon>
        <taxon>Mariniplasma</taxon>
    </lineage>
</organism>
<name>A0A7U9XWW3_9MOLU</name>
<dbReference type="Proteomes" id="UP000620133">
    <property type="component" value="Chromosome"/>
</dbReference>
<keyword evidence="2" id="KW-1185">Reference proteome</keyword>
<accession>A0A7U9XWW3</accession>
<evidence type="ECO:0000313" key="1">
    <source>
        <dbReference type="EMBL" id="BCR36819.1"/>
    </source>
</evidence>
<dbReference type="InterPro" id="IPR006938">
    <property type="entry name" value="DUF624"/>
</dbReference>